<gene>
    <name evidence="1" type="ORF">RHSP_42852</name>
</gene>
<protein>
    <submittedName>
        <fullName evidence="1">Uncharacterized protein</fullName>
    </submittedName>
</protein>
<reference evidence="1 2" key="1">
    <citation type="journal article" date="2012" name="BMC Genomics">
        <title>Genomic basis of broad host range and environmental adaptability of Rhizobium tropici CIAT 899 and Rhizobium sp. PRF 81 which are used in inoculants for common bean (Phaseolus vulgaris L.).</title>
        <authorList>
            <person name="Ormeno-Orrillo E."/>
            <person name="Menna P."/>
            <person name="Almeida L.G."/>
            <person name="Ollero F.J."/>
            <person name="Nicolas M.F."/>
            <person name="Pains Rodrigues E."/>
            <person name="Shigueyoshi Nakatani A."/>
            <person name="Silva Batista J.S."/>
            <person name="Oliveira Chueire L.M."/>
            <person name="Souza R.C."/>
            <person name="Ribeiro Vasconcelos A.T."/>
            <person name="Megias M."/>
            <person name="Hungria M."/>
            <person name="Martinez-Romero E."/>
        </authorList>
    </citation>
    <scope>NUCLEOTIDE SEQUENCE [LARGE SCALE GENOMIC DNA]</scope>
    <source>
        <strain evidence="1 2">PRF 81</strain>
    </source>
</reference>
<sequence length="112" mass="12333">MSHLERRGEIHRRKLAFDRLGNLLAAVAGVHAPKAGRAIEHLVAIDVGVIHAIGRGQQPGGRLELPVCRERHPEIVENRGVGVGDLVHRRLHYATTEISDFPAPNKSFSMLI</sequence>
<comment type="caution">
    <text evidence="1">The sequence shown here is derived from an EMBL/GenBank/DDBJ whole genome shotgun (WGS) entry which is preliminary data.</text>
</comment>
<evidence type="ECO:0000313" key="1">
    <source>
        <dbReference type="EMBL" id="ENN88702.1"/>
    </source>
</evidence>
<evidence type="ECO:0000313" key="2">
    <source>
        <dbReference type="Proteomes" id="UP000012429"/>
    </source>
</evidence>
<dbReference type="EMBL" id="AQHN01000013">
    <property type="protein sequence ID" value="ENN88702.1"/>
    <property type="molecule type" value="Genomic_DNA"/>
</dbReference>
<keyword evidence="2" id="KW-1185">Reference proteome</keyword>
<dbReference type="Proteomes" id="UP000012429">
    <property type="component" value="Unassembled WGS sequence"/>
</dbReference>
<name>N6VCE9_9HYPH</name>
<organism evidence="1 2">
    <name type="scientific">Rhizobium freirei PRF 81</name>
    <dbReference type="NCBI Taxonomy" id="363754"/>
    <lineage>
        <taxon>Bacteria</taxon>
        <taxon>Pseudomonadati</taxon>
        <taxon>Pseudomonadota</taxon>
        <taxon>Alphaproteobacteria</taxon>
        <taxon>Hyphomicrobiales</taxon>
        <taxon>Rhizobiaceae</taxon>
        <taxon>Rhizobium/Agrobacterium group</taxon>
        <taxon>Rhizobium</taxon>
    </lineage>
</organism>
<proteinExistence type="predicted"/>
<dbReference type="AlphaFoldDB" id="N6VCE9"/>
<dbReference type="STRING" id="363754.RHSP_42852"/>
<accession>N6VCE9</accession>